<protein>
    <submittedName>
        <fullName evidence="1">Uncharacterized protein</fullName>
    </submittedName>
</protein>
<evidence type="ECO:0000313" key="1">
    <source>
        <dbReference type="EMBL" id="KAF2622983.1"/>
    </source>
</evidence>
<dbReference type="EMBL" id="MU006740">
    <property type="protein sequence ID" value="KAF2622983.1"/>
    <property type="molecule type" value="Genomic_DNA"/>
</dbReference>
<gene>
    <name evidence="1" type="ORF">BU25DRAFT_414750</name>
</gene>
<proteinExistence type="predicted"/>
<sequence length="183" mass="21236">MNTFVLPLKWQFLSPFRELSPYCKHLVSTSRMIVSRAALQKVKHINVMLRARSNTIDFAMNRSDWTGSEFDHVFPAGRLDMAHERAIEWGCGDRNALSMAVSSHENLQSVDFDVTNDYCPLGCCRELSLYFDLAMQCVEKVRFFDLRNDEEKGTILKTCMQDMYLTPEKLCERFHIEFEADSS</sequence>
<accession>A0ACB6RMF6</accession>
<evidence type="ECO:0000313" key="2">
    <source>
        <dbReference type="Proteomes" id="UP000799754"/>
    </source>
</evidence>
<dbReference type="Proteomes" id="UP000799754">
    <property type="component" value="Unassembled WGS sequence"/>
</dbReference>
<name>A0ACB6RMF6_9PLEO</name>
<comment type="caution">
    <text evidence="1">The sequence shown here is derived from an EMBL/GenBank/DDBJ whole genome shotgun (WGS) entry which is preliminary data.</text>
</comment>
<organism evidence="1 2">
    <name type="scientific">Macroventuria anomochaeta</name>
    <dbReference type="NCBI Taxonomy" id="301207"/>
    <lineage>
        <taxon>Eukaryota</taxon>
        <taxon>Fungi</taxon>
        <taxon>Dikarya</taxon>
        <taxon>Ascomycota</taxon>
        <taxon>Pezizomycotina</taxon>
        <taxon>Dothideomycetes</taxon>
        <taxon>Pleosporomycetidae</taxon>
        <taxon>Pleosporales</taxon>
        <taxon>Pleosporineae</taxon>
        <taxon>Didymellaceae</taxon>
        <taxon>Macroventuria</taxon>
    </lineage>
</organism>
<reference evidence="1" key="1">
    <citation type="journal article" date="2020" name="Stud. Mycol.">
        <title>101 Dothideomycetes genomes: a test case for predicting lifestyles and emergence of pathogens.</title>
        <authorList>
            <person name="Haridas S."/>
            <person name="Albert R."/>
            <person name="Binder M."/>
            <person name="Bloem J."/>
            <person name="Labutti K."/>
            <person name="Salamov A."/>
            <person name="Andreopoulos B."/>
            <person name="Baker S."/>
            <person name="Barry K."/>
            <person name="Bills G."/>
            <person name="Bluhm B."/>
            <person name="Cannon C."/>
            <person name="Castanera R."/>
            <person name="Culley D."/>
            <person name="Daum C."/>
            <person name="Ezra D."/>
            <person name="Gonzalez J."/>
            <person name="Henrissat B."/>
            <person name="Kuo A."/>
            <person name="Liang C."/>
            <person name="Lipzen A."/>
            <person name="Lutzoni F."/>
            <person name="Magnuson J."/>
            <person name="Mondo S."/>
            <person name="Nolan M."/>
            <person name="Ohm R."/>
            <person name="Pangilinan J."/>
            <person name="Park H.-J."/>
            <person name="Ramirez L."/>
            <person name="Alfaro M."/>
            <person name="Sun H."/>
            <person name="Tritt A."/>
            <person name="Yoshinaga Y."/>
            <person name="Zwiers L.-H."/>
            <person name="Turgeon B."/>
            <person name="Goodwin S."/>
            <person name="Spatafora J."/>
            <person name="Crous P."/>
            <person name="Grigoriev I."/>
        </authorList>
    </citation>
    <scope>NUCLEOTIDE SEQUENCE</scope>
    <source>
        <strain evidence="1">CBS 525.71</strain>
    </source>
</reference>
<keyword evidence="2" id="KW-1185">Reference proteome</keyword>